<evidence type="ECO:0000313" key="2">
    <source>
        <dbReference type="EMBL" id="MDQ0516982.1"/>
    </source>
</evidence>
<sequence>MAPREGNERSRLNRHRLTSTQSGDIGSARRLQKPMLNLPVRPWLSVPLPN</sequence>
<feature type="compositionally biased region" description="Basic and acidic residues" evidence="1">
    <location>
        <begin position="1"/>
        <end position="11"/>
    </location>
</feature>
<organism evidence="2 3">
    <name type="scientific">Kaistia geumhonensis</name>
    <dbReference type="NCBI Taxonomy" id="410839"/>
    <lineage>
        <taxon>Bacteria</taxon>
        <taxon>Pseudomonadati</taxon>
        <taxon>Pseudomonadota</taxon>
        <taxon>Alphaproteobacteria</taxon>
        <taxon>Hyphomicrobiales</taxon>
        <taxon>Kaistiaceae</taxon>
        <taxon>Kaistia</taxon>
    </lineage>
</organism>
<feature type="region of interest" description="Disordered" evidence="1">
    <location>
        <begin position="1"/>
        <end position="50"/>
    </location>
</feature>
<keyword evidence="3" id="KW-1185">Reference proteome</keyword>
<name>A0ABU0M7N0_9HYPH</name>
<comment type="caution">
    <text evidence="2">The sequence shown here is derived from an EMBL/GenBank/DDBJ whole genome shotgun (WGS) entry which is preliminary data.</text>
</comment>
<protein>
    <submittedName>
        <fullName evidence="2">Uncharacterized protein</fullName>
    </submittedName>
</protein>
<dbReference type="EMBL" id="JAUSWJ010000001">
    <property type="protein sequence ID" value="MDQ0516982.1"/>
    <property type="molecule type" value="Genomic_DNA"/>
</dbReference>
<accession>A0ABU0M7N0</accession>
<evidence type="ECO:0000313" key="3">
    <source>
        <dbReference type="Proteomes" id="UP001223743"/>
    </source>
</evidence>
<gene>
    <name evidence="2" type="ORF">QO015_002595</name>
</gene>
<proteinExistence type="predicted"/>
<reference evidence="2 3" key="1">
    <citation type="submission" date="2023-07" db="EMBL/GenBank/DDBJ databases">
        <title>Genomic Encyclopedia of Type Strains, Phase IV (KMG-IV): sequencing the most valuable type-strain genomes for metagenomic binning, comparative biology and taxonomic classification.</title>
        <authorList>
            <person name="Goeker M."/>
        </authorList>
    </citation>
    <scope>NUCLEOTIDE SEQUENCE [LARGE SCALE GENOMIC DNA]</scope>
    <source>
        <strain evidence="2 3">B1-1</strain>
    </source>
</reference>
<evidence type="ECO:0000256" key="1">
    <source>
        <dbReference type="SAM" id="MobiDB-lite"/>
    </source>
</evidence>
<dbReference type="Proteomes" id="UP001223743">
    <property type="component" value="Unassembled WGS sequence"/>
</dbReference>